<organism evidence="13 14">
    <name type="scientific">Ectobacillus ponti</name>
    <dbReference type="NCBI Taxonomy" id="2961894"/>
    <lineage>
        <taxon>Bacteria</taxon>
        <taxon>Bacillati</taxon>
        <taxon>Bacillota</taxon>
        <taxon>Bacilli</taxon>
        <taxon>Bacillales</taxon>
        <taxon>Bacillaceae</taxon>
        <taxon>Ectobacillus</taxon>
    </lineage>
</organism>
<keyword evidence="3" id="KW-0378">Hydrolase</keyword>
<feature type="chain" id="PRO_5041360332" evidence="11">
    <location>
        <begin position="26"/>
        <end position="403"/>
    </location>
</feature>
<feature type="binding site" evidence="8">
    <location>
        <position position="221"/>
    </location>
    <ligand>
        <name>substrate</name>
    </ligand>
</feature>
<comment type="caution">
    <text evidence="13">The sequence shown here is derived from an EMBL/GenBank/DDBJ whole genome shotgun (WGS) entry which is preliminary data.</text>
</comment>
<accession>A0AA41X776</accession>
<keyword evidence="13" id="KW-0121">Carboxypeptidase</keyword>
<dbReference type="PRINTS" id="PR00725">
    <property type="entry name" value="DADACBPTASE1"/>
</dbReference>
<dbReference type="GO" id="GO:0008360">
    <property type="term" value="P:regulation of cell shape"/>
    <property type="evidence" value="ECO:0007669"/>
    <property type="project" value="UniProtKB-KW"/>
</dbReference>
<keyword evidence="13" id="KW-0645">Protease</keyword>
<evidence type="ECO:0000256" key="10">
    <source>
        <dbReference type="SAM" id="Phobius"/>
    </source>
</evidence>
<dbReference type="Gene3D" id="3.40.710.10">
    <property type="entry name" value="DD-peptidase/beta-lactamase superfamily"/>
    <property type="match status" value="1"/>
</dbReference>
<dbReference type="EMBL" id="JANCLT010000003">
    <property type="protein sequence ID" value="MCP8968463.1"/>
    <property type="molecule type" value="Genomic_DNA"/>
</dbReference>
<dbReference type="GO" id="GO:0009002">
    <property type="term" value="F:serine-type D-Ala-D-Ala carboxypeptidase activity"/>
    <property type="evidence" value="ECO:0007669"/>
    <property type="project" value="InterPro"/>
</dbReference>
<evidence type="ECO:0000256" key="5">
    <source>
        <dbReference type="ARBA" id="ARBA00022984"/>
    </source>
</evidence>
<dbReference type="SUPFAM" id="SSF56601">
    <property type="entry name" value="beta-lactamase/transpeptidase-like"/>
    <property type="match status" value="1"/>
</dbReference>
<comment type="similarity">
    <text evidence="1 9">Belongs to the peptidase S11 family.</text>
</comment>
<dbReference type="RefSeq" id="WP_254758373.1">
    <property type="nucleotide sequence ID" value="NZ_JANCLT010000003.1"/>
</dbReference>
<sequence length="403" mass="44237">MKRLRQWALAVLCLFVILPAQGVRAEGQPDVFGQYAVSINAQTGDVLYDKNAHHQAFPASITKILTAIVLMEHLKPADQIVFSQKALDEEKSNYQVEFAVGETMDRDTALMTLMVLSANDVAYAIAEKVAGSPEEFAKLMNAKAVELGAKDSHFIRPNGLHDPQHYTTPYDMAMIARGVLKYPEIMKAMSTKRTSIATSRQTASIFNKATFFENPECLGGKTGFTNQSRNTLVEIDKRGDAVIINVVMASQKPEIYNDMNIISNYAFPQLTKETVLDGAKWSQSIPFLDKRVAGKLEHSADVMVKQGEQGSLQSVVRPVHFHADRLYREGIREGEVIGQVDVVKNGAVLDSVNILAKERTTFQKPVAEKTGISLVSASITVITLLGGAGLGVAIQAMRRRRAA</sequence>
<keyword evidence="5" id="KW-0573">Peptidoglycan synthesis</keyword>
<keyword evidence="10" id="KW-0812">Transmembrane</keyword>
<gene>
    <name evidence="13" type="ORF">NK662_07890</name>
</gene>
<evidence type="ECO:0000256" key="7">
    <source>
        <dbReference type="PIRSR" id="PIRSR618044-1"/>
    </source>
</evidence>
<evidence type="ECO:0000256" key="9">
    <source>
        <dbReference type="RuleBase" id="RU004016"/>
    </source>
</evidence>
<dbReference type="InterPro" id="IPR018044">
    <property type="entry name" value="Peptidase_S11"/>
</dbReference>
<dbReference type="PANTHER" id="PTHR21581">
    <property type="entry name" value="D-ALANYL-D-ALANINE CARBOXYPEPTIDASE"/>
    <property type="match status" value="1"/>
</dbReference>
<feature type="active site" evidence="7">
    <location>
        <position position="117"/>
    </location>
</feature>
<proteinExistence type="inferred from homology"/>
<feature type="active site" description="Proton acceptor" evidence="7">
    <location>
        <position position="63"/>
    </location>
</feature>
<evidence type="ECO:0000256" key="4">
    <source>
        <dbReference type="ARBA" id="ARBA00022960"/>
    </source>
</evidence>
<evidence type="ECO:0000256" key="11">
    <source>
        <dbReference type="SAM" id="SignalP"/>
    </source>
</evidence>
<evidence type="ECO:0000313" key="13">
    <source>
        <dbReference type="EMBL" id="MCP8968463.1"/>
    </source>
</evidence>
<evidence type="ECO:0000256" key="3">
    <source>
        <dbReference type="ARBA" id="ARBA00022801"/>
    </source>
</evidence>
<dbReference type="InterPro" id="IPR001967">
    <property type="entry name" value="Peptidase_S11_N"/>
</dbReference>
<dbReference type="GO" id="GO:0006508">
    <property type="term" value="P:proteolysis"/>
    <property type="evidence" value="ECO:0007669"/>
    <property type="project" value="InterPro"/>
</dbReference>
<dbReference type="AlphaFoldDB" id="A0AA41X776"/>
<dbReference type="GO" id="GO:0009252">
    <property type="term" value="P:peptidoglycan biosynthetic process"/>
    <property type="evidence" value="ECO:0007669"/>
    <property type="project" value="UniProtKB-KW"/>
</dbReference>
<keyword evidence="2 11" id="KW-0732">Signal</keyword>
<feature type="signal peptide" evidence="11">
    <location>
        <begin position="1"/>
        <end position="25"/>
    </location>
</feature>
<dbReference type="PANTHER" id="PTHR21581:SF6">
    <property type="entry name" value="TRAFFICKING PROTEIN PARTICLE COMPLEX SUBUNIT 12"/>
    <property type="match status" value="1"/>
</dbReference>
<dbReference type="InterPro" id="IPR012338">
    <property type="entry name" value="Beta-lactam/transpept-like"/>
</dbReference>
<dbReference type="Pfam" id="PF00768">
    <property type="entry name" value="Peptidase_S11"/>
    <property type="match status" value="1"/>
</dbReference>
<evidence type="ECO:0000256" key="1">
    <source>
        <dbReference type="ARBA" id="ARBA00007164"/>
    </source>
</evidence>
<feature type="domain" description="Peptidase S11 D-alanyl-D-alanine carboxypeptidase A N-terminal" evidence="12">
    <location>
        <begin position="25"/>
        <end position="250"/>
    </location>
</feature>
<keyword evidence="14" id="KW-1185">Reference proteome</keyword>
<evidence type="ECO:0000259" key="12">
    <source>
        <dbReference type="Pfam" id="PF00768"/>
    </source>
</evidence>
<keyword evidence="4" id="KW-0133">Cell shape</keyword>
<evidence type="ECO:0000313" key="14">
    <source>
        <dbReference type="Proteomes" id="UP001156102"/>
    </source>
</evidence>
<feature type="active site" description="Acyl-ester intermediate" evidence="7">
    <location>
        <position position="60"/>
    </location>
</feature>
<feature type="transmembrane region" description="Helical" evidence="10">
    <location>
        <begin position="371"/>
        <end position="394"/>
    </location>
</feature>
<keyword evidence="10" id="KW-0472">Membrane</keyword>
<evidence type="ECO:0000256" key="6">
    <source>
        <dbReference type="ARBA" id="ARBA00023316"/>
    </source>
</evidence>
<dbReference type="Proteomes" id="UP001156102">
    <property type="component" value="Unassembled WGS sequence"/>
</dbReference>
<dbReference type="GO" id="GO:0071555">
    <property type="term" value="P:cell wall organization"/>
    <property type="evidence" value="ECO:0007669"/>
    <property type="project" value="UniProtKB-KW"/>
</dbReference>
<reference evidence="13" key="1">
    <citation type="submission" date="2022-07" db="EMBL/GenBank/DDBJ databases">
        <authorList>
            <person name="Li W.-J."/>
            <person name="Deng Q.-Q."/>
        </authorList>
    </citation>
    <scope>NUCLEOTIDE SEQUENCE</scope>
    <source>
        <strain evidence="13">SYSU M60031</strain>
    </source>
</reference>
<evidence type="ECO:0000256" key="2">
    <source>
        <dbReference type="ARBA" id="ARBA00022729"/>
    </source>
</evidence>
<evidence type="ECO:0000256" key="8">
    <source>
        <dbReference type="PIRSR" id="PIRSR618044-2"/>
    </source>
</evidence>
<keyword evidence="6" id="KW-0961">Cell wall biogenesis/degradation</keyword>
<keyword evidence="10" id="KW-1133">Transmembrane helix</keyword>
<protein>
    <submittedName>
        <fullName evidence="13">D-alanyl-D-alanine carboxypeptidase</fullName>
    </submittedName>
</protein>
<name>A0AA41X776_9BACI</name>